<evidence type="ECO:0000313" key="3">
    <source>
        <dbReference type="Proteomes" id="UP000283269"/>
    </source>
</evidence>
<comment type="caution">
    <text evidence="2">The sequence shown here is derived from an EMBL/GenBank/DDBJ whole genome shotgun (WGS) entry which is preliminary data.</text>
</comment>
<evidence type="ECO:0000313" key="2">
    <source>
        <dbReference type="EMBL" id="PPQ83904.1"/>
    </source>
</evidence>
<proteinExistence type="predicted"/>
<reference evidence="2 3" key="1">
    <citation type="journal article" date="2018" name="Evol. Lett.">
        <title>Horizontal gene cluster transfer increased hallucinogenic mushroom diversity.</title>
        <authorList>
            <person name="Reynolds H.T."/>
            <person name="Vijayakumar V."/>
            <person name="Gluck-Thaler E."/>
            <person name="Korotkin H.B."/>
            <person name="Matheny P.B."/>
            <person name="Slot J.C."/>
        </authorList>
    </citation>
    <scope>NUCLEOTIDE SEQUENCE [LARGE SCALE GENOMIC DNA]</scope>
    <source>
        <strain evidence="2 3">2631</strain>
    </source>
</reference>
<dbReference type="AlphaFoldDB" id="A0A409WZE9"/>
<evidence type="ECO:0000256" key="1">
    <source>
        <dbReference type="SAM" id="Phobius"/>
    </source>
</evidence>
<dbReference type="InParanoid" id="A0A409WZE9"/>
<keyword evidence="3" id="KW-1185">Reference proteome</keyword>
<accession>A0A409WZE9</accession>
<keyword evidence="1" id="KW-0812">Transmembrane</keyword>
<keyword evidence="1" id="KW-1133">Transmembrane helix</keyword>
<feature type="transmembrane region" description="Helical" evidence="1">
    <location>
        <begin position="21"/>
        <end position="41"/>
    </location>
</feature>
<gene>
    <name evidence="2" type="ORF">CVT25_000699</name>
</gene>
<dbReference type="Proteomes" id="UP000283269">
    <property type="component" value="Unassembled WGS sequence"/>
</dbReference>
<protein>
    <submittedName>
        <fullName evidence="2">Uncharacterized protein</fullName>
    </submittedName>
</protein>
<dbReference type="EMBL" id="NHYD01002951">
    <property type="protein sequence ID" value="PPQ83904.1"/>
    <property type="molecule type" value="Genomic_DNA"/>
</dbReference>
<organism evidence="2 3">
    <name type="scientific">Psilocybe cyanescens</name>
    <dbReference type="NCBI Taxonomy" id="93625"/>
    <lineage>
        <taxon>Eukaryota</taxon>
        <taxon>Fungi</taxon>
        <taxon>Dikarya</taxon>
        <taxon>Basidiomycota</taxon>
        <taxon>Agaricomycotina</taxon>
        <taxon>Agaricomycetes</taxon>
        <taxon>Agaricomycetidae</taxon>
        <taxon>Agaricales</taxon>
        <taxon>Agaricineae</taxon>
        <taxon>Strophariaceae</taxon>
        <taxon>Psilocybe</taxon>
    </lineage>
</organism>
<feature type="transmembrane region" description="Helical" evidence="1">
    <location>
        <begin position="47"/>
        <end position="70"/>
    </location>
</feature>
<name>A0A409WZE9_PSICY</name>
<keyword evidence="1" id="KW-0472">Membrane</keyword>
<sequence>MNREMKKAGRVSLFDVCEGCVADSVLGLCFSLGVGVVGVGVCLDGRASFVGFFDFLVVGFFDFLVVGFFITDRVDFIGSWPRRLVNVIVSDFGLGRTGAQRQALVVVVVTWEGPGRQHQYQHADGGGRGAAQRRCCGCILEDKPE</sequence>